<dbReference type="EMBL" id="CP012801">
    <property type="protein sequence ID" value="ALJ62348.1"/>
    <property type="molecule type" value="Genomic_DNA"/>
</dbReference>
<gene>
    <name evidence="1" type="ORF">BcellWH2_05140</name>
    <name evidence="2" type="ORF">PZH42_08485</name>
    <name evidence="3" type="ORF">RO785_15205</name>
</gene>
<dbReference type="Proteomes" id="UP001266995">
    <property type="component" value="Unassembled WGS sequence"/>
</dbReference>
<dbReference type="AlphaFoldDB" id="A0A0P0FW65"/>
<dbReference type="EMBL" id="JARFID010000006">
    <property type="protein sequence ID" value="MDE8694142.1"/>
    <property type="molecule type" value="Genomic_DNA"/>
</dbReference>
<reference evidence="2" key="2">
    <citation type="submission" date="2023-03" db="EMBL/GenBank/DDBJ databases">
        <title>DFI Biobank Strains.</title>
        <authorList>
            <person name="Mostad J."/>
            <person name="Paddock L."/>
            <person name="Medina S."/>
            <person name="Waligurski E."/>
            <person name="Barat B."/>
            <person name="Smith R."/>
            <person name="Burgo V."/>
            <person name="Metcalfe C."/>
            <person name="Woodson C."/>
            <person name="Sundararajan A."/>
            <person name="Ramaswamy R."/>
            <person name="Lin H."/>
            <person name="Pamer E.G."/>
        </authorList>
    </citation>
    <scope>NUCLEOTIDE SEQUENCE</scope>
    <source>
        <strain evidence="2">DFI.9.5</strain>
    </source>
</reference>
<protein>
    <submittedName>
        <fullName evidence="1">Uncharacterized protein</fullName>
    </submittedName>
</protein>
<dbReference type="RefSeq" id="WP_007210016.1">
    <property type="nucleotide sequence ID" value="NZ_CABMLT010000022.1"/>
</dbReference>
<name>A0A0P0FW65_9BACE</name>
<dbReference type="Proteomes" id="UP000061809">
    <property type="component" value="Chromosome"/>
</dbReference>
<reference evidence="3" key="3">
    <citation type="submission" date="2023-08" db="EMBL/GenBank/DDBJ databases">
        <title>Reintroducing virulent viruses to syntetic microbiomes.</title>
        <authorList>
            <person name="Wilde J."/>
            <person name="Boyes R."/>
            <person name="Robinson A.V."/>
            <person name="Daisley B.A."/>
            <person name="Allen-Vercoe E."/>
        </authorList>
    </citation>
    <scope>NUCLEOTIDE SEQUENCE</scope>
    <source>
        <strain evidence="3">225I_12FAA</strain>
    </source>
</reference>
<dbReference type="EMBL" id="JAVSNH010000001">
    <property type="protein sequence ID" value="MDT4512320.1"/>
    <property type="molecule type" value="Genomic_DNA"/>
</dbReference>
<evidence type="ECO:0000313" key="2">
    <source>
        <dbReference type="EMBL" id="MDE8694142.1"/>
    </source>
</evidence>
<proteinExistence type="predicted"/>
<dbReference type="Proteomes" id="UP001221924">
    <property type="component" value="Unassembled WGS sequence"/>
</dbReference>
<accession>A0A0P0FW65</accession>
<sequence>MIENRLSQLSNSAMQHVIMQHLFIQDGFIRCRMIHAANAAACIAFLN</sequence>
<evidence type="ECO:0000313" key="1">
    <source>
        <dbReference type="EMBL" id="ALJ62348.1"/>
    </source>
</evidence>
<reference evidence="1 4" key="1">
    <citation type="journal article" date="2015" name="Science">
        <title>Genetic determinants of in vivo fitness and diet responsiveness in multiple human gut Bacteroides.</title>
        <authorList>
            <person name="Wu M."/>
            <person name="McNulty N.P."/>
            <person name="Rodionov D.A."/>
            <person name="Khoroshkin M.S."/>
            <person name="Griffin N.W."/>
            <person name="Cheng J."/>
            <person name="Latreille P."/>
            <person name="Kerstetter R.A."/>
            <person name="Terrapon N."/>
            <person name="Henrissat B."/>
            <person name="Osterman A.L."/>
            <person name="Gordon J.I."/>
        </authorList>
    </citation>
    <scope>NUCLEOTIDE SEQUENCE [LARGE SCALE GENOMIC DNA]</scope>
    <source>
        <strain evidence="1 4">WH2</strain>
    </source>
</reference>
<evidence type="ECO:0000313" key="4">
    <source>
        <dbReference type="Proteomes" id="UP000061809"/>
    </source>
</evidence>
<organism evidence="1 4">
    <name type="scientific">Bacteroides cellulosilyticus</name>
    <dbReference type="NCBI Taxonomy" id="246787"/>
    <lineage>
        <taxon>Bacteria</taxon>
        <taxon>Pseudomonadati</taxon>
        <taxon>Bacteroidota</taxon>
        <taxon>Bacteroidia</taxon>
        <taxon>Bacteroidales</taxon>
        <taxon>Bacteroidaceae</taxon>
        <taxon>Bacteroides</taxon>
    </lineage>
</organism>
<evidence type="ECO:0000313" key="3">
    <source>
        <dbReference type="EMBL" id="MDT4512320.1"/>
    </source>
</evidence>
<dbReference type="KEGG" id="bcel:BcellWH2_05140"/>
<dbReference type="PATRIC" id="fig|246787.4.peg.5310"/>